<dbReference type="InterPro" id="IPR043504">
    <property type="entry name" value="Peptidase_S1_PA_chymotrypsin"/>
</dbReference>
<accession>A0AAE1K497</accession>
<dbReference type="PROSITE" id="PS50240">
    <property type="entry name" value="TRYPSIN_DOM"/>
    <property type="match status" value="1"/>
</dbReference>
<dbReference type="PANTHER" id="PTHR24260:SF136">
    <property type="entry name" value="GH08193P-RELATED"/>
    <property type="match status" value="1"/>
</dbReference>
<evidence type="ECO:0000313" key="2">
    <source>
        <dbReference type="EMBL" id="KAK3862508.1"/>
    </source>
</evidence>
<dbReference type="AlphaFoldDB" id="A0AAE1K497"/>
<dbReference type="Gene3D" id="2.40.10.10">
    <property type="entry name" value="Trypsin-like serine proteases"/>
    <property type="match status" value="1"/>
</dbReference>
<gene>
    <name evidence="2" type="ORF">Pcinc_031635</name>
</gene>
<evidence type="ECO:0000313" key="3">
    <source>
        <dbReference type="Proteomes" id="UP001286313"/>
    </source>
</evidence>
<dbReference type="PANTHER" id="PTHR24260">
    <property type="match status" value="1"/>
</dbReference>
<dbReference type="EMBL" id="JAWQEG010004225">
    <property type="protein sequence ID" value="KAK3862508.1"/>
    <property type="molecule type" value="Genomic_DNA"/>
</dbReference>
<sequence>MSTSTSVILGPFDSPATINVSSITIHQDYDHTHSPAQGSNIALLKLSTAIDFLDDQVPVHPICLGQEGDIPIPGQVVYTGWLGFDRFSLTDNETEMREVVMDVVSNEQCALETNLPEDSTSMFCARTPFTDNLDDGSGPAVAMLCDGRWVQVGVSISLPGNSLVVFTKISSFFTWINDTTSDNTC</sequence>
<organism evidence="2 3">
    <name type="scientific">Petrolisthes cinctipes</name>
    <name type="common">Flat porcelain crab</name>
    <dbReference type="NCBI Taxonomy" id="88211"/>
    <lineage>
        <taxon>Eukaryota</taxon>
        <taxon>Metazoa</taxon>
        <taxon>Ecdysozoa</taxon>
        <taxon>Arthropoda</taxon>
        <taxon>Crustacea</taxon>
        <taxon>Multicrustacea</taxon>
        <taxon>Malacostraca</taxon>
        <taxon>Eumalacostraca</taxon>
        <taxon>Eucarida</taxon>
        <taxon>Decapoda</taxon>
        <taxon>Pleocyemata</taxon>
        <taxon>Anomura</taxon>
        <taxon>Galatheoidea</taxon>
        <taxon>Porcellanidae</taxon>
        <taxon>Petrolisthes</taxon>
    </lineage>
</organism>
<feature type="domain" description="Peptidase S1" evidence="1">
    <location>
        <begin position="1"/>
        <end position="181"/>
    </location>
</feature>
<dbReference type="SMART" id="SM00020">
    <property type="entry name" value="Tryp_SPc"/>
    <property type="match status" value="1"/>
</dbReference>
<proteinExistence type="predicted"/>
<dbReference type="Pfam" id="PF00089">
    <property type="entry name" value="Trypsin"/>
    <property type="match status" value="1"/>
</dbReference>
<evidence type="ECO:0000259" key="1">
    <source>
        <dbReference type="PROSITE" id="PS50240"/>
    </source>
</evidence>
<name>A0AAE1K497_PETCI</name>
<dbReference type="GO" id="GO:0006508">
    <property type="term" value="P:proteolysis"/>
    <property type="evidence" value="ECO:0007669"/>
    <property type="project" value="InterPro"/>
</dbReference>
<dbReference type="Proteomes" id="UP001286313">
    <property type="component" value="Unassembled WGS sequence"/>
</dbReference>
<dbReference type="SUPFAM" id="SSF50494">
    <property type="entry name" value="Trypsin-like serine proteases"/>
    <property type="match status" value="1"/>
</dbReference>
<keyword evidence="3" id="KW-1185">Reference proteome</keyword>
<dbReference type="GO" id="GO:0004252">
    <property type="term" value="F:serine-type endopeptidase activity"/>
    <property type="evidence" value="ECO:0007669"/>
    <property type="project" value="InterPro"/>
</dbReference>
<dbReference type="InterPro" id="IPR001254">
    <property type="entry name" value="Trypsin_dom"/>
</dbReference>
<protein>
    <recommendedName>
        <fullName evidence="1">Peptidase S1 domain-containing protein</fullName>
    </recommendedName>
</protein>
<dbReference type="InterPro" id="IPR051333">
    <property type="entry name" value="CLIP_Serine_Protease"/>
</dbReference>
<comment type="caution">
    <text evidence="2">The sequence shown here is derived from an EMBL/GenBank/DDBJ whole genome shotgun (WGS) entry which is preliminary data.</text>
</comment>
<dbReference type="InterPro" id="IPR009003">
    <property type="entry name" value="Peptidase_S1_PA"/>
</dbReference>
<reference evidence="2" key="1">
    <citation type="submission" date="2023-10" db="EMBL/GenBank/DDBJ databases">
        <title>Genome assemblies of two species of porcelain crab, Petrolisthes cinctipes and Petrolisthes manimaculis (Anomura: Porcellanidae).</title>
        <authorList>
            <person name="Angst P."/>
        </authorList>
    </citation>
    <scope>NUCLEOTIDE SEQUENCE</scope>
    <source>
        <strain evidence="2">PB745_01</strain>
        <tissue evidence="2">Gill</tissue>
    </source>
</reference>